<gene>
    <name evidence="7" type="ORF">SAMN05444272_2718</name>
</gene>
<dbReference type="OrthoDB" id="9810941at2"/>
<dbReference type="EMBL" id="FRBW01000002">
    <property type="protein sequence ID" value="SHM47509.1"/>
    <property type="molecule type" value="Genomic_DNA"/>
</dbReference>
<evidence type="ECO:0000256" key="2">
    <source>
        <dbReference type="ARBA" id="ARBA00022692"/>
    </source>
</evidence>
<feature type="transmembrane region" description="Helical" evidence="5">
    <location>
        <begin position="67"/>
        <end position="87"/>
    </location>
</feature>
<accession>A0A1M7J384</accession>
<dbReference type="Proteomes" id="UP000186002">
    <property type="component" value="Unassembled WGS sequence"/>
</dbReference>
<protein>
    <submittedName>
        <fullName evidence="7">Fucose permease</fullName>
    </submittedName>
</protein>
<feature type="transmembrane region" description="Helical" evidence="5">
    <location>
        <begin position="202"/>
        <end position="226"/>
    </location>
</feature>
<keyword evidence="4 5" id="KW-0472">Membrane</keyword>
<feature type="transmembrane region" description="Helical" evidence="5">
    <location>
        <begin position="135"/>
        <end position="154"/>
    </location>
</feature>
<dbReference type="InterPro" id="IPR011701">
    <property type="entry name" value="MFS"/>
</dbReference>
<proteinExistence type="predicted"/>
<keyword evidence="2 5" id="KW-0812">Transmembrane</keyword>
<feature type="transmembrane region" description="Helical" evidence="5">
    <location>
        <begin position="160"/>
        <end position="181"/>
    </location>
</feature>
<dbReference type="SUPFAM" id="SSF103473">
    <property type="entry name" value="MFS general substrate transporter"/>
    <property type="match status" value="1"/>
</dbReference>
<keyword evidence="8" id="KW-1185">Reference proteome</keyword>
<dbReference type="STRING" id="735517.SAMN05444272_2718"/>
<name>A0A1M7J384_9HYPH</name>
<dbReference type="GO" id="GO:0016020">
    <property type="term" value="C:membrane"/>
    <property type="evidence" value="ECO:0007669"/>
    <property type="project" value="UniProtKB-SubCell"/>
</dbReference>
<dbReference type="InterPro" id="IPR051788">
    <property type="entry name" value="MFS_Transporter"/>
</dbReference>
<feature type="transmembrane region" description="Helical" evidence="5">
    <location>
        <begin position="238"/>
        <end position="257"/>
    </location>
</feature>
<feature type="domain" description="Major facilitator superfamily (MFS) profile" evidence="6">
    <location>
        <begin position="202"/>
        <end position="383"/>
    </location>
</feature>
<dbReference type="Pfam" id="PF07690">
    <property type="entry name" value="MFS_1"/>
    <property type="match status" value="1"/>
</dbReference>
<dbReference type="PROSITE" id="PS50850">
    <property type="entry name" value="MFS"/>
    <property type="match status" value="1"/>
</dbReference>
<feature type="transmembrane region" description="Helical" evidence="5">
    <location>
        <begin position="324"/>
        <end position="348"/>
    </location>
</feature>
<evidence type="ECO:0000256" key="1">
    <source>
        <dbReference type="ARBA" id="ARBA00004141"/>
    </source>
</evidence>
<evidence type="ECO:0000256" key="3">
    <source>
        <dbReference type="ARBA" id="ARBA00022989"/>
    </source>
</evidence>
<dbReference type="CDD" id="cd17393">
    <property type="entry name" value="MFS_MosC_like"/>
    <property type="match status" value="1"/>
</dbReference>
<feature type="transmembrane region" description="Helical" evidence="5">
    <location>
        <begin position="354"/>
        <end position="375"/>
    </location>
</feature>
<evidence type="ECO:0000313" key="8">
    <source>
        <dbReference type="Proteomes" id="UP000186002"/>
    </source>
</evidence>
<dbReference type="AlphaFoldDB" id="A0A1M7J384"/>
<dbReference type="PANTHER" id="PTHR23514:SF13">
    <property type="entry name" value="INNER MEMBRANE PROTEIN YBJJ"/>
    <property type="match status" value="1"/>
</dbReference>
<organism evidence="7 8">
    <name type="scientific">Roseibium suaedae</name>
    <dbReference type="NCBI Taxonomy" id="735517"/>
    <lineage>
        <taxon>Bacteria</taxon>
        <taxon>Pseudomonadati</taxon>
        <taxon>Pseudomonadota</taxon>
        <taxon>Alphaproteobacteria</taxon>
        <taxon>Hyphomicrobiales</taxon>
        <taxon>Stappiaceae</taxon>
        <taxon>Roseibium</taxon>
    </lineage>
</organism>
<evidence type="ECO:0000259" key="6">
    <source>
        <dbReference type="PROSITE" id="PS50850"/>
    </source>
</evidence>
<evidence type="ECO:0000313" key="7">
    <source>
        <dbReference type="EMBL" id="SHM47509.1"/>
    </source>
</evidence>
<reference evidence="7 8" key="1">
    <citation type="submission" date="2016-11" db="EMBL/GenBank/DDBJ databases">
        <authorList>
            <person name="Jaros S."/>
            <person name="Januszkiewicz K."/>
            <person name="Wedrychowicz H."/>
        </authorList>
    </citation>
    <scope>NUCLEOTIDE SEQUENCE [LARGE SCALE GENOMIC DNA]</scope>
    <source>
        <strain evidence="7 8">DSM 22153</strain>
    </source>
</reference>
<keyword evidence="3 5" id="KW-1133">Transmembrane helix</keyword>
<dbReference type="Gene3D" id="1.20.1250.20">
    <property type="entry name" value="MFS general substrate transporter like domains"/>
    <property type="match status" value="2"/>
</dbReference>
<comment type="subcellular location">
    <subcellularLocation>
        <location evidence="1">Membrane</location>
        <topology evidence="1">Multi-pass membrane protein</topology>
    </subcellularLocation>
</comment>
<evidence type="ECO:0000256" key="4">
    <source>
        <dbReference type="ARBA" id="ARBA00023136"/>
    </source>
</evidence>
<dbReference type="RefSeq" id="WP_073013683.1">
    <property type="nucleotide sequence ID" value="NZ_FRBW01000002.1"/>
</dbReference>
<feature type="transmembrane region" description="Helical" evidence="5">
    <location>
        <begin position="269"/>
        <end position="286"/>
    </location>
</feature>
<dbReference type="GO" id="GO:0022857">
    <property type="term" value="F:transmembrane transporter activity"/>
    <property type="evidence" value="ECO:0007669"/>
    <property type="project" value="InterPro"/>
</dbReference>
<dbReference type="PANTHER" id="PTHR23514">
    <property type="entry name" value="BYPASS OF STOP CODON PROTEIN 6"/>
    <property type="match status" value="1"/>
</dbReference>
<dbReference type="InterPro" id="IPR036259">
    <property type="entry name" value="MFS_trans_sf"/>
</dbReference>
<dbReference type="InterPro" id="IPR020846">
    <property type="entry name" value="MFS_dom"/>
</dbReference>
<feature type="transmembrane region" description="Helical" evidence="5">
    <location>
        <begin position="292"/>
        <end position="312"/>
    </location>
</feature>
<feature type="transmembrane region" description="Helical" evidence="5">
    <location>
        <begin position="41"/>
        <end position="60"/>
    </location>
</feature>
<evidence type="ECO:0000256" key="5">
    <source>
        <dbReference type="SAM" id="Phobius"/>
    </source>
</evidence>
<sequence length="383" mass="39901">MSVRRARLAVAYVFFMLGSLVGAWASRIPDIKVILEVDESGFGLILLCMAFGAFSSFPISGPLIDRWGAATVAKISSICILFIFIGLTFGTSVAVMVPIAYLNGFAMGALDVSMNGWGAEVEQELGRPVMSSYHGLYSLGAGAGAAGGALALWLEFAVPLHFYVWTVVVLPVLIWALMTPWQSKTADAAGQKAPMFAIPKGALLFVGLMALIAALGEGAVTDWAAIYQIQELGFDSSTAAIGFSLFSVAMVIMRLAGDQIIARFGPVKVARASGIAAAVGTSLVVLGGSVWVVWVGCVIMGFGNAVIFPLAMSRAAADPNLSRGRALASVATLGYGAFLFGPPVLGFIGHALSLRMSFALVAVLAILITVMAGNLKVEKPQAA</sequence>